<evidence type="ECO:0000313" key="3">
    <source>
        <dbReference type="EMBL" id="OJZ87523.1"/>
    </source>
</evidence>
<organism evidence="3 4">
    <name type="scientific">Aspergillus luchuensis (strain CBS 106.47)</name>
    <dbReference type="NCBI Taxonomy" id="1137211"/>
    <lineage>
        <taxon>Eukaryota</taxon>
        <taxon>Fungi</taxon>
        <taxon>Dikarya</taxon>
        <taxon>Ascomycota</taxon>
        <taxon>Pezizomycotina</taxon>
        <taxon>Eurotiomycetes</taxon>
        <taxon>Eurotiomycetidae</taxon>
        <taxon>Eurotiales</taxon>
        <taxon>Aspergillaceae</taxon>
        <taxon>Aspergillus</taxon>
        <taxon>Aspergillus subgen. Circumdati</taxon>
    </lineage>
</organism>
<gene>
    <name evidence="3" type="ORF">ASPFODRAFT_576361</name>
</gene>
<dbReference type="EMBL" id="KV878240">
    <property type="protein sequence ID" value="OJZ87523.1"/>
    <property type="molecule type" value="Genomic_DNA"/>
</dbReference>
<evidence type="ECO:0000256" key="2">
    <source>
        <dbReference type="SAM" id="SignalP"/>
    </source>
</evidence>
<dbReference type="AlphaFoldDB" id="A0A1M3TL64"/>
<reference evidence="4" key="1">
    <citation type="journal article" date="2017" name="Genome Biol.">
        <title>Comparative genomics reveals high biological diversity and specific adaptations in the industrially and medically important fungal genus Aspergillus.</title>
        <authorList>
            <person name="de Vries R.P."/>
            <person name="Riley R."/>
            <person name="Wiebenga A."/>
            <person name="Aguilar-Osorio G."/>
            <person name="Amillis S."/>
            <person name="Uchima C.A."/>
            <person name="Anderluh G."/>
            <person name="Asadollahi M."/>
            <person name="Askin M."/>
            <person name="Barry K."/>
            <person name="Battaglia E."/>
            <person name="Bayram O."/>
            <person name="Benocci T."/>
            <person name="Braus-Stromeyer S.A."/>
            <person name="Caldana C."/>
            <person name="Canovas D."/>
            <person name="Cerqueira G.C."/>
            <person name="Chen F."/>
            <person name="Chen W."/>
            <person name="Choi C."/>
            <person name="Clum A."/>
            <person name="Dos Santos R.A."/>
            <person name="Damasio A.R."/>
            <person name="Diallinas G."/>
            <person name="Emri T."/>
            <person name="Fekete E."/>
            <person name="Flipphi M."/>
            <person name="Freyberg S."/>
            <person name="Gallo A."/>
            <person name="Gournas C."/>
            <person name="Habgood R."/>
            <person name="Hainaut M."/>
            <person name="Harispe M.L."/>
            <person name="Henrissat B."/>
            <person name="Hilden K.S."/>
            <person name="Hope R."/>
            <person name="Hossain A."/>
            <person name="Karabika E."/>
            <person name="Karaffa L."/>
            <person name="Karanyi Z."/>
            <person name="Krasevec N."/>
            <person name="Kuo A."/>
            <person name="Kusch H."/>
            <person name="LaButti K."/>
            <person name="Lagendijk E.L."/>
            <person name="Lapidus A."/>
            <person name="Levasseur A."/>
            <person name="Lindquist E."/>
            <person name="Lipzen A."/>
            <person name="Logrieco A.F."/>
            <person name="MacCabe A."/>
            <person name="Maekelae M.R."/>
            <person name="Malavazi I."/>
            <person name="Melin P."/>
            <person name="Meyer V."/>
            <person name="Mielnichuk N."/>
            <person name="Miskei M."/>
            <person name="Molnar A.P."/>
            <person name="Mule G."/>
            <person name="Ngan C.Y."/>
            <person name="Orejas M."/>
            <person name="Orosz E."/>
            <person name="Ouedraogo J.P."/>
            <person name="Overkamp K.M."/>
            <person name="Park H.-S."/>
            <person name="Perrone G."/>
            <person name="Piumi F."/>
            <person name="Punt P.J."/>
            <person name="Ram A.F."/>
            <person name="Ramon A."/>
            <person name="Rauscher S."/>
            <person name="Record E."/>
            <person name="Riano-Pachon D.M."/>
            <person name="Robert V."/>
            <person name="Roehrig J."/>
            <person name="Ruller R."/>
            <person name="Salamov A."/>
            <person name="Salih N.S."/>
            <person name="Samson R.A."/>
            <person name="Sandor E."/>
            <person name="Sanguinetti M."/>
            <person name="Schuetze T."/>
            <person name="Sepcic K."/>
            <person name="Shelest E."/>
            <person name="Sherlock G."/>
            <person name="Sophianopoulou V."/>
            <person name="Squina F.M."/>
            <person name="Sun H."/>
            <person name="Susca A."/>
            <person name="Todd R.B."/>
            <person name="Tsang A."/>
            <person name="Unkles S.E."/>
            <person name="van de Wiele N."/>
            <person name="van Rossen-Uffink D."/>
            <person name="Oliveira J.V."/>
            <person name="Vesth T.C."/>
            <person name="Visser J."/>
            <person name="Yu J.-H."/>
            <person name="Zhou M."/>
            <person name="Andersen M.R."/>
            <person name="Archer D.B."/>
            <person name="Baker S.E."/>
            <person name="Benoit I."/>
            <person name="Brakhage A.A."/>
            <person name="Braus G.H."/>
            <person name="Fischer R."/>
            <person name="Frisvad J.C."/>
            <person name="Goldman G.H."/>
            <person name="Houbraken J."/>
            <person name="Oakley B."/>
            <person name="Pocsi I."/>
            <person name="Scazzocchio C."/>
            <person name="Seiboth B."/>
            <person name="vanKuyk P.A."/>
            <person name="Wortman J."/>
            <person name="Dyer P.S."/>
            <person name="Grigoriev I.V."/>
        </authorList>
    </citation>
    <scope>NUCLEOTIDE SEQUENCE [LARGE SCALE GENOMIC DNA]</scope>
    <source>
        <strain evidence="4">CBS 106.47</strain>
    </source>
</reference>
<feature type="chain" id="PRO_5012137968" evidence="2">
    <location>
        <begin position="25"/>
        <end position="594"/>
    </location>
</feature>
<keyword evidence="2" id="KW-0732">Signal</keyword>
<dbReference type="PANTHER" id="PTHR42055:SF1">
    <property type="entry name" value="YALI0E03476P"/>
    <property type="match status" value="1"/>
</dbReference>
<dbReference type="Proteomes" id="UP000184063">
    <property type="component" value="Unassembled WGS sequence"/>
</dbReference>
<feature type="region of interest" description="Disordered" evidence="1">
    <location>
        <begin position="499"/>
        <end position="522"/>
    </location>
</feature>
<feature type="signal peptide" evidence="2">
    <location>
        <begin position="1"/>
        <end position="24"/>
    </location>
</feature>
<proteinExistence type="predicted"/>
<sequence length="594" mass="66583">MIPHRSTALITIVVFVALVLVIFSSSPVTDPSTGEEVSGPAKYVPHPKLPSLNNLHLPSFHPTVHTPPEPQPNSTSGESKWFSDWSWINPFSSSITLDENRSVLPPLRNRPFIYTYYEPNKGNDREEDNADAQLLLAWRRAWFAQGFRPVILGPGEAMNNQLYELVQPLSLKPELESELFRWLAWGHMGDGMLADWHCFPMARYDNALLTYLRRGTDPSLITRFDGFGNALFSGEKSRINDAIKEAMNKVDDKSTSLIDLLPTEFFKVEEPSALALYDSAAITSHYPTVAERIVSSPTAGRLALAELINAHLHNTFQNSFPAGVAVLKPFPEHTTALVEPALRLAKALVQCPSSPVPRSCPPNSPKCHPCDAEKPMQISQPATYRNTTQVFTIGTLPHPFTLISLQQDSTEVTTRHIRRETDRDVWLAEVTKEHLGTDIGGSARAVVFKRAVADDAVVGTSLWMTVESLPPQAGQSLPSELLDEFEWQFGFKIPRDGKVDAKNEEEKKESVQQANPSEQGVEKEYGILKQAREYLKGKDTNRIGITDVAEAWNLADTEVWRFVRAYRARSVVERKKWEEEEKDFIGAKPKSTHH</sequence>
<dbReference type="PANTHER" id="PTHR42055">
    <property type="entry name" value="YALI0E03476P"/>
    <property type="match status" value="1"/>
</dbReference>
<evidence type="ECO:0000256" key="1">
    <source>
        <dbReference type="SAM" id="MobiDB-lite"/>
    </source>
</evidence>
<protein>
    <submittedName>
        <fullName evidence="3">Uncharacterized protein</fullName>
    </submittedName>
</protein>
<accession>A0A1M3TL64</accession>
<name>A0A1M3TL64_ASPLC</name>
<evidence type="ECO:0000313" key="4">
    <source>
        <dbReference type="Proteomes" id="UP000184063"/>
    </source>
</evidence>
<feature type="compositionally biased region" description="Basic and acidic residues" evidence="1">
    <location>
        <begin position="499"/>
        <end position="510"/>
    </location>
</feature>
<dbReference type="VEuPathDB" id="FungiDB:ASPFODRAFT_576361"/>
<dbReference type="OrthoDB" id="5312133at2759"/>